<dbReference type="InterPro" id="IPR027417">
    <property type="entry name" value="P-loop_NTPase"/>
</dbReference>
<evidence type="ECO:0000313" key="9">
    <source>
        <dbReference type="EMBL" id="MBB4668148.1"/>
    </source>
</evidence>
<evidence type="ECO:0000256" key="2">
    <source>
        <dbReference type="ARBA" id="ARBA00011963"/>
    </source>
</evidence>
<sequence length="326" mass="35911">METVRELSKPGQALAPNAPTATTNNPAWWIDGEPTPSRLRLHTRLLQETRDAAPDVEQQRRAIVLAGPPGAGKSTVLEHVLGEYRGKYLVIDADEFKRSLLSEAQADGSYDQWLVPDAIREREAERERFYPLELASLVHEESSHLAKSLRTDAIAAGDNIVIDTVLSNESDALALGQRLHAAGYDVRVIDVEVPYELSEERIRARWEYAYTAALDGGDSLGGRWVPSEYARDVFDGPGGRSKPEAAARALAEATPAVSRYRVYRTTTEEARKAEAEGRRAEPSLAVDMTRVGAERTLVPTASVQALRRTPSRGARQGRTDDATLER</sequence>
<evidence type="ECO:0000259" key="8">
    <source>
        <dbReference type="Pfam" id="PF06414"/>
    </source>
</evidence>
<dbReference type="EC" id="2.7.1.176" evidence="2"/>
<dbReference type="RefSeq" id="WP_184219703.1">
    <property type="nucleotide sequence ID" value="NZ_JACHMD010000001.1"/>
</dbReference>
<dbReference type="SUPFAM" id="SSF52540">
    <property type="entry name" value="P-loop containing nucleoside triphosphate hydrolases"/>
    <property type="match status" value="1"/>
</dbReference>
<dbReference type="GO" id="GO:0016301">
    <property type="term" value="F:kinase activity"/>
    <property type="evidence" value="ECO:0007669"/>
    <property type="project" value="InterPro"/>
</dbReference>
<dbReference type="EMBL" id="JACHMD010000001">
    <property type="protein sequence ID" value="MBB4668148.1"/>
    <property type="molecule type" value="Genomic_DNA"/>
</dbReference>
<feature type="region of interest" description="Disordered" evidence="7">
    <location>
        <begin position="298"/>
        <end position="326"/>
    </location>
</feature>
<feature type="domain" description="Zeta toxin" evidence="8">
    <location>
        <begin position="56"/>
        <end position="236"/>
    </location>
</feature>
<comment type="caution">
    <text evidence="9">The sequence shown here is derived from an EMBL/GenBank/DDBJ whole genome shotgun (WGS) entry which is preliminary data.</text>
</comment>
<comment type="catalytic activity">
    <reaction evidence="6">
        <text>UDP-N-acetyl-alpha-D-glucosamine + ATP = UDP-N-acetyl-alpha-D-glucosamine 3'-phosphate + ADP + H(+)</text>
        <dbReference type="Rhea" id="RHEA:32671"/>
        <dbReference type="ChEBI" id="CHEBI:15378"/>
        <dbReference type="ChEBI" id="CHEBI:30616"/>
        <dbReference type="ChEBI" id="CHEBI:57705"/>
        <dbReference type="ChEBI" id="CHEBI:64353"/>
        <dbReference type="ChEBI" id="CHEBI:456216"/>
        <dbReference type="EC" id="2.7.1.176"/>
    </reaction>
</comment>
<evidence type="ECO:0000256" key="6">
    <source>
        <dbReference type="ARBA" id="ARBA00048178"/>
    </source>
</evidence>
<evidence type="ECO:0000256" key="4">
    <source>
        <dbReference type="ARBA" id="ARBA00022840"/>
    </source>
</evidence>
<evidence type="ECO:0000313" key="10">
    <source>
        <dbReference type="Proteomes" id="UP000573729"/>
    </source>
</evidence>
<evidence type="ECO:0000256" key="7">
    <source>
        <dbReference type="SAM" id="MobiDB-lite"/>
    </source>
</evidence>
<dbReference type="AlphaFoldDB" id="A0A7W7BV27"/>
<organism evidence="9 10">
    <name type="scientific">Microbacterium marinum</name>
    <dbReference type="NCBI Taxonomy" id="421115"/>
    <lineage>
        <taxon>Bacteria</taxon>
        <taxon>Bacillati</taxon>
        <taxon>Actinomycetota</taxon>
        <taxon>Actinomycetes</taxon>
        <taxon>Micrococcales</taxon>
        <taxon>Microbacteriaceae</taxon>
        <taxon>Microbacterium</taxon>
    </lineage>
</organism>
<feature type="compositionally biased region" description="Basic and acidic residues" evidence="7">
    <location>
        <begin position="317"/>
        <end position="326"/>
    </location>
</feature>
<reference evidence="9 10" key="1">
    <citation type="submission" date="2020-08" db="EMBL/GenBank/DDBJ databases">
        <title>Sequencing the genomes of 1000 actinobacteria strains.</title>
        <authorList>
            <person name="Klenk H.-P."/>
        </authorList>
    </citation>
    <scope>NUCLEOTIDE SEQUENCE [LARGE SCALE GENOMIC DNA]</scope>
    <source>
        <strain evidence="9 10">DSM 24947</strain>
    </source>
</reference>
<evidence type="ECO:0000256" key="3">
    <source>
        <dbReference type="ARBA" id="ARBA00022741"/>
    </source>
</evidence>
<feature type="region of interest" description="Disordered" evidence="7">
    <location>
        <begin position="1"/>
        <end position="29"/>
    </location>
</feature>
<evidence type="ECO:0000256" key="5">
    <source>
        <dbReference type="ARBA" id="ARBA00032897"/>
    </source>
</evidence>
<accession>A0A7W7BV27</accession>
<name>A0A7W7BV27_9MICO</name>
<dbReference type="Gene3D" id="3.40.50.300">
    <property type="entry name" value="P-loop containing nucleotide triphosphate hydrolases"/>
    <property type="match status" value="1"/>
</dbReference>
<gene>
    <name evidence="9" type="ORF">BKA24_002857</name>
</gene>
<feature type="compositionally biased region" description="Low complexity" evidence="7">
    <location>
        <begin position="15"/>
        <end position="27"/>
    </location>
</feature>
<keyword evidence="4" id="KW-0067">ATP-binding</keyword>
<protein>
    <recommendedName>
        <fullName evidence="5">UDP-N-acetylglucosamine kinase</fullName>
        <ecNumber evidence="2">2.7.1.176</ecNumber>
    </recommendedName>
    <alternativeName>
        <fullName evidence="5">UDP-N-acetylglucosamine kinase</fullName>
    </alternativeName>
</protein>
<proteinExistence type="inferred from homology"/>
<dbReference type="GO" id="GO:0005524">
    <property type="term" value="F:ATP binding"/>
    <property type="evidence" value="ECO:0007669"/>
    <property type="project" value="UniProtKB-KW"/>
</dbReference>
<comment type="similarity">
    <text evidence="1">Belongs to the zeta toxin family.</text>
</comment>
<keyword evidence="10" id="KW-1185">Reference proteome</keyword>
<dbReference type="Pfam" id="PF06414">
    <property type="entry name" value="Zeta_toxin"/>
    <property type="match status" value="1"/>
</dbReference>
<keyword evidence="3" id="KW-0547">Nucleotide-binding</keyword>
<dbReference type="Proteomes" id="UP000573729">
    <property type="component" value="Unassembled WGS sequence"/>
</dbReference>
<dbReference type="InterPro" id="IPR010488">
    <property type="entry name" value="Zeta_toxin_domain"/>
</dbReference>
<evidence type="ECO:0000256" key="1">
    <source>
        <dbReference type="ARBA" id="ARBA00009104"/>
    </source>
</evidence>